<feature type="region of interest" description="Disordered" evidence="1">
    <location>
        <begin position="87"/>
        <end position="107"/>
    </location>
</feature>
<gene>
    <name evidence="3" type="ORF">CAUS1442_LOCUS8329</name>
</gene>
<keyword evidence="2" id="KW-1133">Transmembrane helix</keyword>
<evidence type="ECO:0000313" key="3">
    <source>
        <dbReference type="EMBL" id="CAD8336201.1"/>
    </source>
</evidence>
<name>A0A7R9WWM1_9STRA</name>
<reference evidence="3" key="1">
    <citation type="submission" date="2021-01" db="EMBL/GenBank/DDBJ databases">
        <authorList>
            <person name="Corre E."/>
            <person name="Pelletier E."/>
            <person name="Niang G."/>
            <person name="Scheremetjew M."/>
            <person name="Finn R."/>
            <person name="Kale V."/>
            <person name="Holt S."/>
            <person name="Cochrane G."/>
            <person name="Meng A."/>
            <person name="Brown T."/>
            <person name="Cohen L."/>
        </authorList>
    </citation>
    <scope>NUCLEOTIDE SEQUENCE</scope>
    <source>
        <strain evidence="3">CCMP3328</strain>
    </source>
</reference>
<organism evidence="3">
    <name type="scientific">Craspedostauros australis</name>
    <dbReference type="NCBI Taxonomy" id="1486917"/>
    <lineage>
        <taxon>Eukaryota</taxon>
        <taxon>Sar</taxon>
        <taxon>Stramenopiles</taxon>
        <taxon>Ochrophyta</taxon>
        <taxon>Bacillariophyta</taxon>
        <taxon>Bacillariophyceae</taxon>
        <taxon>Bacillariophycidae</taxon>
        <taxon>Naviculales</taxon>
        <taxon>Naviculaceae</taxon>
        <taxon>Craspedostauros</taxon>
    </lineage>
</organism>
<feature type="transmembrane region" description="Helical" evidence="2">
    <location>
        <begin position="62"/>
        <end position="82"/>
    </location>
</feature>
<dbReference type="EMBL" id="HBEF01013272">
    <property type="protein sequence ID" value="CAD8336201.1"/>
    <property type="molecule type" value="Transcribed_RNA"/>
</dbReference>
<keyword evidence="2" id="KW-0812">Transmembrane</keyword>
<evidence type="ECO:0000256" key="1">
    <source>
        <dbReference type="SAM" id="MobiDB-lite"/>
    </source>
</evidence>
<protein>
    <submittedName>
        <fullName evidence="3">Uncharacterized protein</fullName>
    </submittedName>
</protein>
<sequence>MRNCHEQLSPDHHSMPRCHPHDPFSFLASSRKQGWVGIMLTHQPLFVGGIKHDEKPMAARNAYGACATFIFTFFLSVAGLFYSGSVDGSAAAESPRRRHDGGDYDGIPQSTMPSVLQGYATNLELPPSVQDGIY</sequence>
<dbReference type="AlphaFoldDB" id="A0A7R9WWM1"/>
<keyword evidence="2" id="KW-0472">Membrane</keyword>
<evidence type="ECO:0000256" key="2">
    <source>
        <dbReference type="SAM" id="Phobius"/>
    </source>
</evidence>
<proteinExistence type="predicted"/>
<accession>A0A7R9WWM1</accession>